<proteinExistence type="predicted"/>
<dbReference type="AlphaFoldDB" id="A0A6J6M541"/>
<keyword evidence="1" id="KW-1133">Transmembrane helix</keyword>
<dbReference type="PANTHER" id="PTHR37305">
    <property type="entry name" value="INTEGRAL MEMBRANE PROTEIN-RELATED"/>
    <property type="match status" value="1"/>
</dbReference>
<feature type="transmembrane region" description="Helical" evidence="1">
    <location>
        <begin position="20"/>
        <end position="44"/>
    </location>
</feature>
<keyword evidence="1" id="KW-0472">Membrane</keyword>
<keyword evidence="1" id="KW-0812">Transmembrane</keyword>
<feature type="transmembrane region" description="Helical" evidence="1">
    <location>
        <begin position="95"/>
        <end position="120"/>
    </location>
</feature>
<accession>A0A6J6M541</accession>
<organism evidence="2">
    <name type="scientific">freshwater metagenome</name>
    <dbReference type="NCBI Taxonomy" id="449393"/>
    <lineage>
        <taxon>unclassified sequences</taxon>
        <taxon>metagenomes</taxon>
        <taxon>ecological metagenomes</taxon>
    </lineage>
</organism>
<evidence type="ECO:0000313" key="2">
    <source>
        <dbReference type="EMBL" id="CAB4667865.1"/>
    </source>
</evidence>
<name>A0A6J6M541_9ZZZZ</name>
<reference evidence="2" key="1">
    <citation type="submission" date="2020-05" db="EMBL/GenBank/DDBJ databases">
        <authorList>
            <person name="Chiriac C."/>
            <person name="Salcher M."/>
            <person name="Ghai R."/>
            <person name="Kavagutti S V."/>
        </authorList>
    </citation>
    <scope>NUCLEOTIDE SEQUENCE</scope>
</reference>
<feature type="transmembrane region" description="Helical" evidence="1">
    <location>
        <begin position="171"/>
        <end position="193"/>
    </location>
</feature>
<evidence type="ECO:0000256" key="1">
    <source>
        <dbReference type="SAM" id="Phobius"/>
    </source>
</evidence>
<gene>
    <name evidence="2" type="ORF">UFOPK2169_01798</name>
</gene>
<feature type="transmembrane region" description="Helical" evidence="1">
    <location>
        <begin position="140"/>
        <end position="164"/>
    </location>
</feature>
<feature type="transmembrane region" description="Helical" evidence="1">
    <location>
        <begin position="222"/>
        <end position="244"/>
    </location>
</feature>
<feature type="transmembrane region" description="Helical" evidence="1">
    <location>
        <begin position="50"/>
        <end position="74"/>
    </location>
</feature>
<protein>
    <submittedName>
        <fullName evidence="2">Unannotated protein</fullName>
    </submittedName>
</protein>
<sequence length="249" mass="26831">MMGVLRSELFKLRTTRATKLVLGTAVVLPSIIFVLTSIFGFSSGEISNSLIAAVAESSALVGLLMGVVGVLCSTQEYSQGTIRITLVATPQRYKVLLAKLFTVVIVSIGATASLIALSLIPSGIILQSREIDFEIVGSDIRILFSMFILITMLSLLGLFLGLLFKSSPGAISALLLWPTIIEGLVFGLLTLAFDDNVFRFAPIQGNGFSLTNEFRSPDDNSWLLSLGYFSAFVAVFVILGTVFFSRRDA</sequence>
<dbReference type="PANTHER" id="PTHR37305:SF1">
    <property type="entry name" value="MEMBRANE PROTEIN"/>
    <property type="match status" value="1"/>
</dbReference>
<dbReference type="EMBL" id="CAEZWE010000122">
    <property type="protein sequence ID" value="CAB4667865.1"/>
    <property type="molecule type" value="Genomic_DNA"/>
</dbReference>